<dbReference type="InterPro" id="IPR008969">
    <property type="entry name" value="CarboxyPept-like_regulatory"/>
</dbReference>
<comment type="caution">
    <text evidence="14">The sequence shown here is derived from an EMBL/GenBank/DDBJ whole genome shotgun (WGS) entry which is preliminary data.</text>
</comment>
<evidence type="ECO:0000256" key="9">
    <source>
        <dbReference type="RuleBase" id="RU003357"/>
    </source>
</evidence>
<evidence type="ECO:0008006" key="16">
    <source>
        <dbReference type="Google" id="ProtNLM"/>
    </source>
</evidence>
<feature type="domain" description="TonB-dependent receptor-like beta-barrel" evidence="12">
    <location>
        <begin position="412"/>
        <end position="867"/>
    </location>
</feature>
<dbReference type="InterPro" id="IPR036942">
    <property type="entry name" value="Beta-barrel_TonB_sf"/>
</dbReference>
<evidence type="ECO:0000256" key="3">
    <source>
        <dbReference type="ARBA" id="ARBA00022452"/>
    </source>
</evidence>
<dbReference type="GO" id="GO:0009279">
    <property type="term" value="C:cell outer membrane"/>
    <property type="evidence" value="ECO:0007669"/>
    <property type="project" value="UniProtKB-SubCell"/>
</dbReference>
<dbReference type="NCBIfam" id="TIGR04056">
    <property type="entry name" value="OMP_RagA_SusC"/>
    <property type="match status" value="1"/>
</dbReference>
<dbReference type="NCBIfam" id="TIGR04057">
    <property type="entry name" value="SusC_RagA_signa"/>
    <property type="match status" value="1"/>
</dbReference>
<evidence type="ECO:0000256" key="10">
    <source>
        <dbReference type="SAM" id="MobiDB-lite"/>
    </source>
</evidence>
<dbReference type="OrthoDB" id="9768177at2"/>
<feature type="signal peptide" evidence="11">
    <location>
        <begin position="1"/>
        <end position="23"/>
    </location>
</feature>
<evidence type="ECO:0000259" key="13">
    <source>
        <dbReference type="Pfam" id="PF07715"/>
    </source>
</evidence>
<sequence>MKITLLKSFLLLGAFMCLSLAEAQTVSGTVSDANGPLPGASVVVKGTTNGTQTDFDGNYTLNDVAADAVITFSYIGFSTQEISVSGQTTIDVVLQEDANELDEVVVVGYGTQSRRTTVGAVESVKSEEFNKGVIVNPQQLIQGKTAGVQISATNGEPGSAVNVRIRGTASVRSNNNPLYVVDGVPLSGSTTSPGTQGGSSTDNNGGGDSDIGQGSSLDPLSFLNPNDIASIDILKDASATAIYGSRGANGVVLITTKSGKSGKGVLEFSSTMSVGWIGNRIDLLSRDQFLSAQNTISGGSFVDSGANTDTYETIFRTSFTQNYNLSYGGGNENGNYRISFGYQDQEGEVEDSTFDRLTARINASQRFFDGKLKLDTQATISNIESQRTPISDNPNARGDLLSAAYGFAPDQSLFEDDINAGGLGGFYQPSAERRNPLALLELTRSTSSTLRALISVGAQYNFTDNLSFKTTIGLDKSTSSGNSAQSRLFKSGPTENIGRVQLNEFDLTNTTWESYFTYNKDIGDDVLNMTLGHSYQEFTRETIFIEGANFETTDLFLMVNNIARAQDFAANTTGETDELQSFFFRSNYSLNGKFNFSGTIRIDGSSRFGVNNKYGTFGALGASWELSEEDWFPDVFDRFKFRAAYGVTGNQEGLGSNQYTQRERFGTVNAAGNPATTGIVAFQNDDLKWEENEQINVGVDFAILDNKISGSLEYYNRTTTDFLLQIQSAQPADQPFFFQNVDGDIVNKGVELSLNAAVVETEDFSWNFNFNIGYNDNMLKNYSGPDIQAGAINGPGLTGAFAQQLSNDQPLFSFYVRDWQGLDADGNNIFANNAVQSFIGESALPDVTLGITQNFNYKNWDMSLFFNGLFGQSIYSNDRNAFSTIGNLSQGRNVFASTLPFVGVENPFNPAEVSSRFLEDGSFLRLQNVTIGHNFDLSENSIFSSLRIFANAQNLFVITDYSGQDPEVSTPRTLNNVPSLGIDLTAYPRPTTISFGFNASF</sequence>
<evidence type="ECO:0000256" key="6">
    <source>
        <dbReference type="ARBA" id="ARBA00023136"/>
    </source>
</evidence>
<dbReference type="Gene3D" id="2.60.40.1120">
    <property type="entry name" value="Carboxypeptidase-like, regulatory domain"/>
    <property type="match status" value="1"/>
</dbReference>
<evidence type="ECO:0000256" key="8">
    <source>
        <dbReference type="PROSITE-ProRule" id="PRU01360"/>
    </source>
</evidence>
<organism evidence="14 15">
    <name type="scientific">Flagellimonas eckloniae</name>
    <dbReference type="NCBI Taxonomy" id="346185"/>
    <lineage>
        <taxon>Bacteria</taxon>
        <taxon>Pseudomonadati</taxon>
        <taxon>Bacteroidota</taxon>
        <taxon>Flavobacteriia</taxon>
        <taxon>Flavobacteriales</taxon>
        <taxon>Flavobacteriaceae</taxon>
        <taxon>Flagellimonas</taxon>
    </lineage>
</organism>
<keyword evidence="6 8" id="KW-0472">Membrane</keyword>
<comment type="subcellular location">
    <subcellularLocation>
        <location evidence="1 8">Cell outer membrane</location>
        <topology evidence="1 8">Multi-pass membrane protein</topology>
    </subcellularLocation>
</comment>
<dbReference type="InterPro" id="IPR039426">
    <property type="entry name" value="TonB-dep_rcpt-like"/>
</dbReference>
<proteinExistence type="inferred from homology"/>
<dbReference type="Pfam" id="PF00593">
    <property type="entry name" value="TonB_dep_Rec_b-barrel"/>
    <property type="match status" value="1"/>
</dbReference>
<keyword evidence="5 9" id="KW-0798">TonB box</keyword>
<dbReference type="Gene3D" id="2.170.130.10">
    <property type="entry name" value="TonB-dependent receptor, plug domain"/>
    <property type="match status" value="1"/>
</dbReference>
<dbReference type="InterPro" id="IPR037066">
    <property type="entry name" value="Plug_dom_sf"/>
</dbReference>
<dbReference type="Pfam" id="PF07715">
    <property type="entry name" value="Plug"/>
    <property type="match status" value="1"/>
</dbReference>
<evidence type="ECO:0000256" key="7">
    <source>
        <dbReference type="ARBA" id="ARBA00023237"/>
    </source>
</evidence>
<keyword evidence="7 8" id="KW-0998">Cell outer membrane</keyword>
<evidence type="ECO:0000256" key="11">
    <source>
        <dbReference type="SAM" id="SignalP"/>
    </source>
</evidence>
<keyword evidence="11" id="KW-0732">Signal</keyword>
<comment type="similarity">
    <text evidence="8 9">Belongs to the TonB-dependent receptor family.</text>
</comment>
<dbReference type="AlphaFoldDB" id="A0A0Q1DPV3"/>
<accession>A0A0Q1DPV3</accession>
<feature type="compositionally biased region" description="Low complexity" evidence="10">
    <location>
        <begin position="187"/>
        <end position="203"/>
    </location>
</feature>
<dbReference type="Pfam" id="PF13715">
    <property type="entry name" value="CarbopepD_reg_2"/>
    <property type="match status" value="1"/>
</dbReference>
<feature type="region of interest" description="Disordered" evidence="10">
    <location>
        <begin position="182"/>
        <end position="216"/>
    </location>
</feature>
<dbReference type="Gene3D" id="2.40.170.20">
    <property type="entry name" value="TonB-dependent receptor, beta-barrel domain"/>
    <property type="match status" value="1"/>
</dbReference>
<dbReference type="InterPro" id="IPR000531">
    <property type="entry name" value="Beta-barrel_TonB"/>
</dbReference>
<dbReference type="InterPro" id="IPR023997">
    <property type="entry name" value="TonB-dep_OMP_SusC/RagA_CS"/>
</dbReference>
<keyword evidence="2 8" id="KW-0813">Transport</keyword>
<protein>
    <recommendedName>
        <fullName evidence="16">TonB-dependent receptor</fullName>
    </recommendedName>
</protein>
<keyword evidence="4 8" id="KW-0812">Transmembrane</keyword>
<dbReference type="InterPro" id="IPR023996">
    <property type="entry name" value="TonB-dep_OMP_SusC/RagA"/>
</dbReference>
<dbReference type="Proteomes" id="UP000050827">
    <property type="component" value="Unassembled WGS sequence"/>
</dbReference>
<evidence type="ECO:0000313" key="15">
    <source>
        <dbReference type="Proteomes" id="UP000050827"/>
    </source>
</evidence>
<evidence type="ECO:0000256" key="5">
    <source>
        <dbReference type="ARBA" id="ARBA00023077"/>
    </source>
</evidence>
<dbReference type="SUPFAM" id="SSF49464">
    <property type="entry name" value="Carboxypeptidase regulatory domain-like"/>
    <property type="match status" value="1"/>
</dbReference>
<evidence type="ECO:0000256" key="1">
    <source>
        <dbReference type="ARBA" id="ARBA00004571"/>
    </source>
</evidence>
<evidence type="ECO:0000256" key="2">
    <source>
        <dbReference type="ARBA" id="ARBA00022448"/>
    </source>
</evidence>
<dbReference type="PROSITE" id="PS52016">
    <property type="entry name" value="TONB_DEPENDENT_REC_3"/>
    <property type="match status" value="1"/>
</dbReference>
<dbReference type="InterPro" id="IPR012910">
    <property type="entry name" value="Plug_dom"/>
</dbReference>
<dbReference type="STRING" id="346185.AAY42_14725"/>
<reference evidence="14 15" key="1">
    <citation type="submission" date="2015-04" db="EMBL/GenBank/DDBJ databases">
        <title>Complete genome of flavobacterium.</title>
        <authorList>
            <person name="Kwon Y.M."/>
            <person name="Kim S.-J."/>
        </authorList>
    </citation>
    <scope>NUCLEOTIDE SEQUENCE [LARGE SCALE GENOMIC DNA]</scope>
    <source>
        <strain evidence="14 15">DK169</strain>
    </source>
</reference>
<feature type="chain" id="PRO_5006189670" description="TonB-dependent receptor" evidence="11">
    <location>
        <begin position="24"/>
        <end position="1001"/>
    </location>
</feature>
<dbReference type="EMBL" id="LCTZ01000002">
    <property type="protein sequence ID" value="KQC31010.1"/>
    <property type="molecule type" value="Genomic_DNA"/>
</dbReference>
<name>A0A0Q1DPV3_9FLAO</name>
<keyword evidence="3 8" id="KW-1134">Transmembrane beta strand</keyword>
<gene>
    <name evidence="14" type="ORF">AAY42_14725</name>
</gene>
<feature type="domain" description="TonB-dependent receptor plug" evidence="13">
    <location>
        <begin position="114"/>
        <end position="251"/>
    </location>
</feature>
<dbReference type="PATRIC" id="fig|1547436.3.peg.3038"/>
<dbReference type="RefSeq" id="WP_082433458.1">
    <property type="nucleotide sequence ID" value="NZ_LCTZ01000002.1"/>
</dbReference>
<evidence type="ECO:0000256" key="4">
    <source>
        <dbReference type="ARBA" id="ARBA00022692"/>
    </source>
</evidence>
<keyword evidence="15" id="KW-1185">Reference proteome</keyword>
<evidence type="ECO:0000259" key="12">
    <source>
        <dbReference type="Pfam" id="PF00593"/>
    </source>
</evidence>
<evidence type="ECO:0000313" key="14">
    <source>
        <dbReference type="EMBL" id="KQC31010.1"/>
    </source>
</evidence>
<dbReference type="SUPFAM" id="SSF56935">
    <property type="entry name" value="Porins"/>
    <property type="match status" value="1"/>
</dbReference>